<dbReference type="SUPFAM" id="SSF47336">
    <property type="entry name" value="ACP-like"/>
    <property type="match status" value="1"/>
</dbReference>
<evidence type="ECO:0000313" key="2">
    <source>
        <dbReference type="Proteomes" id="UP000218824"/>
    </source>
</evidence>
<dbReference type="AlphaFoldDB" id="A0AAU9AG91"/>
<proteinExistence type="predicted"/>
<evidence type="ECO:0000313" key="1">
    <source>
        <dbReference type="EMBL" id="BAV98287.1"/>
    </source>
</evidence>
<accession>A0AAU9AG91</accession>
<dbReference type="InterPro" id="IPR036736">
    <property type="entry name" value="ACP-like_sf"/>
</dbReference>
<organism evidence="1 2">
    <name type="scientific">Lysobacter enzymogenes</name>
    <dbReference type="NCBI Taxonomy" id="69"/>
    <lineage>
        <taxon>Bacteria</taxon>
        <taxon>Pseudomonadati</taxon>
        <taxon>Pseudomonadota</taxon>
        <taxon>Gammaproteobacteria</taxon>
        <taxon>Lysobacterales</taxon>
        <taxon>Lysobacteraceae</taxon>
        <taxon>Lysobacter</taxon>
    </lineage>
</organism>
<dbReference type="EMBL" id="AP014940">
    <property type="protein sequence ID" value="BAV98287.1"/>
    <property type="molecule type" value="Genomic_DNA"/>
</dbReference>
<dbReference type="KEGG" id="lem:LEN_2800"/>
<dbReference type="Gene3D" id="1.10.1200.10">
    <property type="entry name" value="ACP-like"/>
    <property type="match status" value="1"/>
</dbReference>
<reference evidence="1 2" key="1">
    <citation type="journal article" date="2017" name="DNA Res.">
        <title>Complete genome sequence and expression profile of the commercial lytic enzyme producer Lysobacter enzymogenes M497-1.</title>
        <authorList>
            <person name="Takami H."/>
            <person name="Toyoda A."/>
            <person name="Uchiyama I."/>
            <person name="Itoh T."/>
            <person name="Takaki Y."/>
            <person name="Arai W."/>
            <person name="Nishi S."/>
            <person name="Kawai M."/>
            <person name="Shinya K."/>
            <person name="Ikeda H."/>
        </authorList>
    </citation>
    <scope>NUCLEOTIDE SEQUENCE [LARGE SCALE GENOMIC DNA]</scope>
    <source>
        <strain evidence="1 2">M497-1</strain>
    </source>
</reference>
<name>A0AAU9AG91_LYSEN</name>
<dbReference type="Proteomes" id="UP000218824">
    <property type="component" value="Chromosome"/>
</dbReference>
<protein>
    <submittedName>
        <fullName evidence="1">Acyl carrier protein</fullName>
    </submittedName>
</protein>
<gene>
    <name evidence="1" type="ORF">LEN_2800</name>
</gene>
<sequence length="99" mass="11339">MPQRPPFTYSENPTMNVLEEILNVINEVKRTGFTADSVEPDFYLGGDLGIESREMLEIWYELEQRLGVRVEDVDKRDRYTLQDVADVIAAHLANRPVAA</sequence>